<dbReference type="EMBL" id="SSOC01000002">
    <property type="protein sequence ID" value="THF66315.1"/>
    <property type="molecule type" value="Genomic_DNA"/>
</dbReference>
<feature type="transmembrane region" description="Helical" evidence="1">
    <location>
        <begin position="313"/>
        <end position="346"/>
    </location>
</feature>
<gene>
    <name evidence="2" type="ORF">E6C76_05585</name>
</gene>
<protein>
    <submittedName>
        <fullName evidence="2">Uncharacterized protein</fullName>
    </submittedName>
</protein>
<feature type="transmembrane region" description="Helical" evidence="1">
    <location>
        <begin position="367"/>
        <end position="387"/>
    </location>
</feature>
<dbReference type="AlphaFoldDB" id="A0A4S4B298"/>
<dbReference type="OrthoDB" id="5295665at2"/>
<keyword evidence="3" id="KW-1185">Reference proteome</keyword>
<sequence length="424" mass="44929">MSGARRTLGYEATPAFHIPLSFFLAATLFGVGAGLFLLFHPDALDSRWTPGALALTHLITAGFMLLTMLGALLQILPVVAGASIPAVRPVAIGVHALVSTGACSLAWGFMAGSPAALQAGGGLLGGGLLLFLGAAVLGLRRSEASQTTGRDLRIALIGLAATAVLGILLVLVLSRGLALPFAFGPLITLHVAWGLLGWGGALLAATSWVVIPMFQITPEYPRWLTRFWAPLVLAVLGAWTAFDLLGNELPAWAGSMIPMALTALFALTTLHLMRRTRRPNPDASFRTMQLAMACLLGGALCTLVAILRDEAFWPLAAGILILHGGFVSAITAMLYKIVPFLAWLHLTQARIKAPHMKKLLPDLPMRRQLRLHAITLAALLGAAVVNWNGATRLAGALVALEFGWLAANLLGTVQRWRLTRQEAG</sequence>
<evidence type="ECO:0000313" key="3">
    <source>
        <dbReference type="Proteomes" id="UP000308430"/>
    </source>
</evidence>
<feature type="transmembrane region" description="Helical" evidence="1">
    <location>
        <begin position="290"/>
        <end position="307"/>
    </location>
</feature>
<evidence type="ECO:0000256" key="1">
    <source>
        <dbReference type="SAM" id="Phobius"/>
    </source>
</evidence>
<feature type="transmembrane region" description="Helical" evidence="1">
    <location>
        <begin position="186"/>
        <end position="211"/>
    </location>
</feature>
<proteinExistence type="predicted"/>
<feature type="transmembrane region" description="Helical" evidence="1">
    <location>
        <begin position="152"/>
        <end position="174"/>
    </location>
</feature>
<feature type="transmembrane region" description="Helical" evidence="1">
    <location>
        <begin position="251"/>
        <end position="270"/>
    </location>
</feature>
<keyword evidence="1" id="KW-0812">Transmembrane</keyword>
<dbReference type="Proteomes" id="UP000308430">
    <property type="component" value="Unassembled WGS sequence"/>
</dbReference>
<reference evidence="2 3" key="1">
    <citation type="submission" date="2019-04" db="EMBL/GenBank/DDBJ databases">
        <title>Azoarcus nasutitermitis sp. nov. isolated from termite nest.</title>
        <authorList>
            <person name="Lin S.-Y."/>
            <person name="Hameed A."/>
            <person name="Hsu Y.-H."/>
            <person name="Young C.-C."/>
        </authorList>
    </citation>
    <scope>NUCLEOTIDE SEQUENCE [LARGE SCALE GENOMIC DNA]</scope>
    <source>
        <strain evidence="2 3">CC-YHH838</strain>
    </source>
</reference>
<organism evidence="2 3">
    <name type="scientific">Pseudothauera nasutitermitis</name>
    <dbReference type="NCBI Taxonomy" id="2565930"/>
    <lineage>
        <taxon>Bacteria</taxon>
        <taxon>Pseudomonadati</taxon>
        <taxon>Pseudomonadota</taxon>
        <taxon>Betaproteobacteria</taxon>
        <taxon>Rhodocyclales</taxon>
        <taxon>Zoogloeaceae</taxon>
        <taxon>Pseudothauera</taxon>
    </lineage>
</organism>
<comment type="caution">
    <text evidence="2">The sequence shown here is derived from an EMBL/GenBank/DDBJ whole genome shotgun (WGS) entry which is preliminary data.</text>
</comment>
<keyword evidence="1" id="KW-0472">Membrane</keyword>
<name>A0A4S4B298_9RHOO</name>
<feature type="transmembrane region" description="Helical" evidence="1">
    <location>
        <begin position="116"/>
        <end position="140"/>
    </location>
</feature>
<feature type="transmembrane region" description="Helical" evidence="1">
    <location>
        <begin position="223"/>
        <end position="245"/>
    </location>
</feature>
<dbReference type="RefSeq" id="WP_136347264.1">
    <property type="nucleotide sequence ID" value="NZ_SSOC01000002.1"/>
</dbReference>
<feature type="transmembrane region" description="Helical" evidence="1">
    <location>
        <begin position="90"/>
        <end position="110"/>
    </location>
</feature>
<evidence type="ECO:0000313" key="2">
    <source>
        <dbReference type="EMBL" id="THF66315.1"/>
    </source>
</evidence>
<keyword evidence="1" id="KW-1133">Transmembrane helix</keyword>
<feature type="transmembrane region" description="Helical" evidence="1">
    <location>
        <begin position="393"/>
        <end position="411"/>
    </location>
</feature>
<feature type="transmembrane region" description="Helical" evidence="1">
    <location>
        <begin position="52"/>
        <end position="78"/>
    </location>
</feature>
<feature type="transmembrane region" description="Helical" evidence="1">
    <location>
        <begin position="20"/>
        <end position="40"/>
    </location>
</feature>
<accession>A0A4S4B298</accession>